<feature type="transmembrane region" description="Helical" evidence="10">
    <location>
        <begin position="93"/>
        <end position="115"/>
    </location>
</feature>
<gene>
    <name evidence="11" type="ORF">GOM49_14565</name>
</gene>
<feature type="transmembrane region" description="Helical" evidence="10">
    <location>
        <begin position="234"/>
        <end position="259"/>
    </location>
</feature>
<evidence type="ECO:0000256" key="10">
    <source>
        <dbReference type="SAM" id="Phobius"/>
    </source>
</evidence>
<dbReference type="InterPro" id="IPR048279">
    <property type="entry name" value="MdtK-like"/>
</dbReference>
<feature type="transmembrane region" description="Helical" evidence="10">
    <location>
        <begin position="388"/>
        <end position="412"/>
    </location>
</feature>
<organism evidence="11 12">
    <name type="scientific">Clostridium bovifaecis</name>
    <dbReference type="NCBI Taxonomy" id="2184719"/>
    <lineage>
        <taxon>Bacteria</taxon>
        <taxon>Bacillati</taxon>
        <taxon>Bacillota</taxon>
        <taxon>Clostridia</taxon>
        <taxon>Eubacteriales</taxon>
        <taxon>Clostridiaceae</taxon>
        <taxon>Clostridium</taxon>
    </lineage>
</organism>
<evidence type="ECO:0000256" key="9">
    <source>
        <dbReference type="ARBA" id="ARBA00023251"/>
    </source>
</evidence>
<dbReference type="InterPro" id="IPR002528">
    <property type="entry name" value="MATE_fam"/>
</dbReference>
<dbReference type="Proteomes" id="UP000422764">
    <property type="component" value="Chromosome"/>
</dbReference>
<reference evidence="11 12" key="1">
    <citation type="submission" date="2019-12" db="EMBL/GenBank/DDBJ databases">
        <title>Genome sequenceing of Clostridium bovifaecis.</title>
        <authorList>
            <person name="Yao Y."/>
        </authorList>
    </citation>
    <scope>NUCLEOTIDE SEQUENCE [LARGE SCALE GENOMIC DNA]</scope>
    <source>
        <strain evidence="11 12">BXX</strain>
    </source>
</reference>
<keyword evidence="6 10" id="KW-0812">Transmembrane</keyword>
<feature type="transmembrane region" description="Helical" evidence="10">
    <location>
        <begin position="165"/>
        <end position="188"/>
    </location>
</feature>
<keyword evidence="5" id="KW-1003">Cell membrane</keyword>
<feature type="transmembrane region" description="Helical" evidence="10">
    <location>
        <begin position="316"/>
        <end position="337"/>
    </location>
</feature>
<dbReference type="GO" id="GO:0042910">
    <property type="term" value="F:xenobiotic transmembrane transporter activity"/>
    <property type="evidence" value="ECO:0007669"/>
    <property type="project" value="InterPro"/>
</dbReference>
<dbReference type="EMBL" id="CP046522">
    <property type="protein sequence ID" value="QGU96156.1"/>
    <property type="molecule type" value="Genomic_DNA"/>
</dbReference>
<feature type="transmembrane region" description="Helical" evidence="10">
    <location>
        <begin position="418"/>
        <end position="437"/>
    </location>
</feature>
<keyword evidence="8 10" id="KW-0472">Membrane</keyword>
<feature type="transmembrane region" description="Helical" evidence="10">
    <location>
        <begin position="135"/>
        <end position="153"/>
    </location>
</feature>
<feature type="transmembrane region" description="Helical" evidence="10">
    <location>
        <begin position="194"/>
        <end position="214"/>
    </location>
</feature>
<feature type="transmembrane region" description="Helical" evidence="10">
    <location>
        <begin position="271"/>
        <end position="296"/>
    </location>
</feature>
<dbReference type="PANTHER" id="PTHR43823">
    <property type="entry name" value="SPORULATION PROTEIN YKVU"/>
    <property type="match status" value="1"/>
</dbReference>
<evidence type="ECO:0000313" key="11">
    <source>
        <dbReference type="EMBL" id="QGU96156.1"/>
    </source>
</evidence>
<feature type="transmembrane region" description="Helical" evidence="10">
    <location>
        <begin position="12"/>
        <end position="36"/>
    </location>
</feature>
<dbReference type="CDD" id="cd13143">
    <property type="entry name" value="MATE_MepA_like"/>
    <property type="match status" value="1"/>
</dbReference>
<name>A0A6I6EZ01_9CLOT</name>
<dbReference type="Pfam" id="PF01554">
    <property type="entry name" value="MatE"/>
    <property type="match status" value="2"/>
</dbReference>
<dbReference type="GO" id="GO:0046677">
    <property type="term" value="P:response to antibiotic"/>
    <property type="evidence" value="ECO:0007669"/>
    <property type="project" value="UniProtKB-KW"/>
</dbReference>
<dbReference type="InterPro" id="IPR045070">
    <property type="entry name" value="MATE_MepA-like"/>
</dbReference>
<evidence type="ECO:0000256" key="7">
    <source>
        <dbReference type="ARBA" id="ARBA00022989"/>
    </source>
</evidence>
<dbReference type="AlphaFoldDB" id="A0A6I6EZ01"/>
<keyword evidence="9" id="KW-0046">Antibiotic resistance</keyword>
<comment type="similarity">
    <text evidence="2">Belongs to the multi antimicrobial extrusion (MATE) (TC 2.A.66.1) family. MepA subfamily.</text>
</comment>
<evidence type="ECO:0000256" key="3">
    <source>
        <dbReference type="ARBA" id="ARBA00022106"/>
    </source>
</evidence>
<sequence length="458" mass="49458">MDKTKELGQEKILKLLIKFFIPAIVGTLVNALYNIVDRIYIGRGVGSLALAGLSVTFPIMVITAGFAMLIGMGSGVLVSISLGKKDKDMAEKILGNAFILLIAVAILVSILSFIIKGPILRSFGASQNTIDYANDYLSIILFGTIFQNVGFGLNNLIRSEGNPKIAMYTMLIGAGLNIILDPIFIFVFKMGVQGAALATIISQFANTIWVVSHFRGKNSTLKLKKENFKIDRKIFKDIVAIGMAPFAMQVASSAINILFNKQLMAYGGDLAIGAMGVINSVTMLIVMSMISVNQAVQPIIGYNYGAKQYARVKEALKLAIIGAVSIGAIALVVIEVFPEALIGVFNKTDKELLKIGVNGIRIFLCMLPVIGFQIVGSNYFQAIGRAKVSMLLSLSRQVLILIPMLLILPGIFHINGVWMSAPISDTMATIITAVYLYKGIKSLGKEEKKSAAKAEMVM</sequence>
<keyword evidence="12" id="KW-1185">Reference proteome</keyword>
<dbReference type="PANTHER" id="PTHR43823:SF3">
    <property type="entry name" value="MULTIDRUG EXPORT PROTEIN MEPA"/>
    <property type="match status" value="1"/>
</dbReference>
<dbReference type="NCBIfam" id="TIGR00797">
    <property type="entry name" value="matE"/>
    <property type="match status" value="1"/>
</dbReference>
<dbReference type="GO" id="GO:0005886">
    <property type="term" value="C:plasma membrane"/>
    <property type="evidence" value="ECO:0007669"/>
    <property type="project" value="UniProtKB-SubCell"/>
</dbReference>
<evidence type="ECO:0000256" key="8">
    <source>
        <dbReference type="ARBA" id="ARBA00023136"/>
    </source>
</evidence>
<evidence type="ECO:0000256" key="2">
    <source>
        <dbReference type="ARBA" id="ARBA00008417"/>
    </source>
</evidence>
<feature type="transmembrane region" description="Helical" evidence="10">
    <location>
        <begin position="48"/>
        <end position="81"/>
    </location>
</feature>
<evidence type="ECO:0000313" key="12">
    <source>
        <dbReference type="Proteomes" id="UP000422764"/>
    </source>
</evidence>
<evidence type="ECO:0000256" key="6">
    <source>
        <dbReference type="ARBA" id="ARBA00022692"/>
    </source>
</evidence>
<proteinExistence type="inferred from homology"/>
<dbReference type="GO" id="GO:0015297">
    <property type="term" value="F:antiporter activity"/>
    <property type="evidence" value="ECO:0007669"/>
    <property type="project" value="InterPro"/>
</dbReference>
<keyword evidence="4" id="KW-0813">Transport</keyword>
<evidence type="ECO:0000256" key="5">
    <source>
        <dbReference type="ARBA" id="ARBA00022475"/>
    </source>
</evidence>
<comment type="subcellular location">
    <subcellularLocation>
        <location evidence="1">Cell membrane</location>
        <topology evidence="1">Multi-pass membrane protein</topology>
    </subcellularLocation>
</comment>
<dbReference type="PIRSF" id="PIRSF006603">
    <property type="entry name" value="DinF"/>
    <property type="match status" value="1"/>
</dbReference>
<evidence type="ECO:0000256" key="4">
    <source>
        <dbReference type="ARBA" id="ARBA00022448"/>
    </source>
</evidence>
<protein>
    <recommendedName>
        <fullName evidence="3">Multidrug export protein MepA</fullName>
    </recommendedName>
</protein>
<keyword evidence="7 10" id="KW-1133">Transmembrane helix</keyword>
<evidence type="ECO:0000256" key="1">
    <source>
        <dbReference type="ARBA" id="ARBA00004651"/>
    </source>
</evidence>
<dbReference type="InterPro" id="IPR051327">
    <property type="entry name" value="MATE_MepA_subfamily"/>
</dbReference>
<feature type="transmembrane region" description="Helical" evidence="10">
    <location>
        <begin position="357"/>
        <end position="376"/>
    </location>
</feature>
<accession>A0A6I6EZ01</accession>